<feature type="compositionally biased region" description="Low complexity" evidence="10">
    <location>
        <begin position="467"/>
        <end position="476"/>
    </location>
</feature>
<feature type="domain" description="Protein kinase" evidence="11">
    <location>
        <begin position="695"/>
        <end position="992"/>
    </location>
</feature>
<dbReference type="GO" id="GO:0072354">
    <property type="term" value="F:histone H3T3 kinase activity"/>
    <property type="evidence" value="ECO:0007669"/>
    <property type="project" value="TreeGrafter"/>
</dbReference>
<dbReference type="PANTHER" id="PTHR24419">
    <property type="entry name" value="INTERLEUKIN-1 RECEPTOR-ASSOCIATED KINASE"/>
    <property type="match status" value="1"/>
</dbReference>
<reference evidence="12" key="1">
    <citation type="submission" date="2021-01" db="EMBL/GenBank/DDBJ databases">
        <authorList>
            <person name="Zahm M."/>
            <person name="Roques C."/>
            <person name="Cabau C."/>
            <person name="Klopp C."/>
            <person name="Donnadieu C."/>
            <person name="Jouanno E."/>
            <person name="Lampietro C."/>
            <person name="Louis A."/>
            <person name="Herpin A."/>
            <person name="Echchiki A."/>
            <person name="Berthelot C."/>
            <person name="Parey E."/>
            <person name="Roest-Crollius H."/>
            <person name="Braasch I."/>
            <person name="Postlethwait J."/>
            <person name="Bobe J."/>
            <person name="Montfort J."/>
            <person name="Bouchez O."/>
            <person name="Begum T."/>
            <person name="Mejri S."/>
            <person name="Adams A."/>
            <person name="Chen W.-J."/>
            <person name="Guiguen Y."/>
        </authorList>
    </citation>
    <scope>NUCLEOTIDE SEQUENCE</scope>
    <source>
        <tissue evidence="12">Blood</tissue>
    </source>
</reference>
<dbReference type="Proteomes" id="UP000829720">
    <property type="component" value="Unassembled WGS sequence"/>
</dbReference>
<evidence type="ECO:0000256" key="7">
    <source>
        <dbReference type="ARBA" id="ARBA00047899"/>
    </source>
</evidence>
<evidence type="ECO:0000313" key="13">
    <source>
        <dbReference type="Proteomes" id="UP000829720"/>
    </source>
</evidence>
<dbReference type="Pfam" id="PF12330">
    <property type="entry name" value="Haspin_kinase"/>
    <property type="match status" value="1"/>
</dbReference>
<dbReference type="InterPro" id="IPR000719">
    <property type="entry name" value="Prot_kinase_dom"/>
</dbReference>
<dbReference type="GO" id="GO:0005524">
    <property type="term" value="F:ATP binding"/>
    <property type="evidence" value="ECO:0007669"/>
    <property type="project" value="UniProtKB-UniRule"/>
</dbReference>
<comment type="catalytic activity">
    <reaction evidence="7">
        <text>L-threonyl-[protein] + ATP = O-phospho-L-threonyl-[protein] + ADP + H(+)</text>
        <dbReference type="Rhea" id="RHEA:46608"/>
        <dbReference type="Rhea" id="RHEA-COMP:11060"/>
        <dbReference type="Rhea" id="RHEA-COMP:11605"/>
        <dbReference type="ChEBI" id="CHEBI:15378"/>
        <dbReference type="ChEBI" id="CHEBI:30013"/>
        <dbReference type="ChEBI" id="CHEBI:30616"/>
        <dbReference type="ChEBI" id="CHEBI:61977"/>
        <dbReference type="ChEBI" id="CHEBI:456216"/>
        <dbReference type="EC" id="2.7.11.1"/>
    </reaction>
</comment>
<keyword evidence="13" id="KW-1185">Reference proteome</keyword>
<evidence type="ECO:0000256" key="6">
    <source>
        <dbReference type="ARBA" id="ARBA00022840"/>
    </source>
</evidence>
<keyword evidence="2" id="KW-0723">Serine/threonine-protein kinase</keyword>
<protein>
    <recommendedName>
        <fullName evidence="1">non-specific serine/threonine protein kinase</fullName>
        <ecNumber evidence="1">2.7.11.1</ecNumber>
    </recommendedName>
</protein>
<feature type="binding site" evidence="9">
    <location>
        <position position="723"/>
    </location>
    <ligand>
        <name>ATP</name>
        <dbReference type="ChEBI" id="CHEBI:30616"/>
    </ligand>
</feature>
<dbReference type="InterPro" id="IPR017441">
    <property type="entry name" value="Protein_kinase_ATP_BS"/>
</dbReference>
<feature type="compositionally biased region" description="Polar residues" evidence="10">
    <location>
        <begin position="410"/>
        <end position="422"/>
    </location>
</feature>
<feature type="region of interest" description="Disordered" evidence="10">
    <location>
        <begin position="391"/>
        <end position="499"/>
    </location>
</feature>
<feature type="compositionally biased region" description="Polar residues" evidence="10">
    <location>
        <begin position="36"/>
        <end position="51"/>
    </location>
</feature>
<name>A0A8T3CR85_9TELE</name>
<dbReference type="PROSITE" id="PS00107">
    <property type="entry name" value="PROTEIN_KINASE_ATP"/>
    <property type="match status" value="1"/>
</dbReference>
<dbReference type="EC" id="2.7.11.1" evidence="1"/>
<dbReference type="PANTHER" id="PTHR24419:SF18">
    <property type="entry name" value="SERINE_THREONINE-PROTEIN KINASE HASPIN"/>
    <property type="match status" value="1"/>
</dbReference>
<dbReference type="InterPro" id="IPR011009">
    <property type="entry name" value="Kinase-like_dom_sf"/>
</dbReference>
<evidence type="ECO:0000256" key="2">
    <source>
        <dbReference type="ARBA" id="ARBA00022527"/>
    </source>
</evidence>
<gene>
    <name evidence="12" type="ORF">AGOR_G00193660</name>
</gene>
<keyword evidence="5" id="KW-0418">Kinase</keyword>
<evidence type="ECO:0000256" key="10">
    <source>
        <dbReference type="SAM" id="MobiDB-lite"/>
    </source>
</evidence>
<dbReference type="Gene3D" id="3.30.200.20">
    <property type="entry name" value="Phosphorylase Kinase, domain 1"/>
    <property type="match status" value="1"/>
</dbReference>
<dbReference type="GO" id="GO:0035556">
    <property type="term" value="P:intracellular signal transduction"/>
    <property type="evidence" value="ECO:0007669"/>
    <property type="project" value="TreeGrafter"/>
</dbReference>
<accession>A0A8T3CR85</accession>
<dbReference type="AlphaFoldDB" id="A0A8T3CR85"/>
<evidence type="ECO:0000256" key="9">
    <source>
        <dbReference type="PROSITE-ProRule" id="PRU10141"/>
    </source>
</evidence>
<dbReference type="OrthoDB" id="21018at2759"/>
<evidence type="ECO:0000256" key="3">
    <source>
        <dbReference type="ARBA" id="ARBA00022679"/>
    </source>
</evidence>
<dbReference type="InterPro" id="IPR024604">
    <property type="entry name" value="GSG2_C"/>
</dbReference>
<evidence type="ECO:0000256" key="1">
    <source>
        <dbReference type="ARBA" id="ARBA00012513"/>
    </source>
</evidence>
<feature type="compositionally biased region" description="Acidic residues" evidence="10">
    <location>
        <begin position="84"/>
        <end position="94"/>
    </location>
</feature>
<evidence type="ECO:0000259" key="11">
    <source>
        <dbReference type="PROSITE" id="PS50011"/>
    </source>
</evidence>
<feature type="compositionally biased region" description="Basic and acidic residues" evidence="10">
    <location>
        <begin position="339"/>
        <end position="348"/>
    </location>
</feature>
<keyword evidence="4 9" id="KW-0547">Nucleotide-binding</keyword>
<evidence type="ECO:0000256" key="8">
    <source>
        <dbReference type="ARBA" id="ARBA00048679"/>
    </source>
</evidence>
<feature type="region of interest" description="Disordered" evidence="10">
    <location>
        <begin position="36"/>
        <end position="257"/>
    </location>
</feature>
<evidence type="ECO:0000313" key="12">
    <source>
        <dbReference type="EMBL" id="KAI1887759.1"/>
    </source>
</evidence>
<evidence type="ECO:0000256" key="5">
    <source>
        <dbReference type="ARBA" id="ARBA00022777"/>
    </source>
</evidence>
<proteinExistence type="predicted"/>
<feature type="compositionally biased region" description="Basic and acidic residues" evidence="10">
    <location>
        <begin position="425"/>
        <end position="435"/>
    </location>
</feature>
<dbReference type="GO" id="GO:0000278">
    <property type="term" value="P:mitotic cell cycle"/>
    <property type="evidence" value="ECO:0007669"/>
    <property type="project" value="TreeGrafter"/>
</dbReference>
<feature type="region of interest" description="Disordered" evidence="10">
    <location>
        <begin position="308"/>
        <end position="351"/>
    </location>
</feature>
<dbReference type="GO" id="GO:0005737">
    <property type="term" value="C:cytoplasm"/>
    <property type="evidence" value="ECO:0007669"/>
    <property type="project" value="TreeGrafter"/>
</dbReference>
<dbReference type="EMBL" id="JAERUA010000018">
    <property type="protein sequence ID" value="KAI1887759.1"/>
    <property type="molecule type" value="Genomic_DNA"/>
</dbReference>
<evidence type="ECO:0000256" key="4">
    <source>
        <dbReference type="ARBA" id="ARBA00022741"/>
    </source>
</evidence>
<dbReference type="FunFam" id="3.30.200.20:FF:000409">
    <property type="entry name" value="serine/threonine-protein kinase haspin"/>
    <property type="match status" value="1"/>
</dbReference>
<comment type="caution">
    <text evidence="12">The sequence shown here is derived from an EMBL/GenBank/DDBJ whole genome shotgun (WGS) entry which is preliminary data.</text>
</comment>
<keyword evidence="3" id="KW-0808">Transferase</keyword>
<sequence length="992" mass="109885">MNRFGKGPLFLKTYGKRSRKVDAWLSPDIRKLAFSSTSSSDITIGEQSSLKSRGKRKKTLSTASLKPARAAKKRALTGLKDKDSDEENVFEPEPEQSHRADRKRRGTLSVKTFPKRKERKRQVTETTSESEEEASGKSKTMSQEFSGQKRNVNSESDQVLKSGNGGALPSYLGKFVTDRRRGQTEKPRAQPLKRKPSVCIASGSLNSSDDFVKSMQPPARDETSGSVCADKSQAEQAGQVQEKDEQRSAALTSSEFEESASVVFVSSSESANAVDLGVRKHLREEEPGYFANDAERLSMNFSCRDSIDEHSGGDCLQSPEKEHQDRSGGNLPAAAPSERASRPPRDSLADDPASTRLLEACLKEQCVLLQPAVSLEVLDLSKCIRTDAKPSVCVSTDSAEEPPCEARSSDGGQNRSTASSDLQEQSERSSPERPGRSKPKQSSGKSNDGPRRRLTSTFASGLGKAPSVSSNLSASSPDRKGRSRNPAPPKDKLGTGRKACVSGLSVSRWTKNDLHRQRWKKCPTQSLLSRTGDNSLFDLQLGLDSKKYTDTMKDYFQSTEGVFPGTPLRKEPLNISSLLANFTPESLTTHTWSRLKAALSVHKKKKAFFTPKKLNLSHHDSLAGVSPDVSANLRGSPQCTPLSRHLRANLLRSMAATPLSPSLVMEDISDAEKVYHECQQEGPISFQQCVPPHRMKLCKKVGEGTFGEVFSTTNDSNETVALKIVPIEGSQKVNGEDQKTFGEILHELIISKELSSLDSKENNKTNGFIGLNDLHCVRGSYPNELLSAWDKFDKQRGSENDRPDFFEEDQLFLILEFEFGGSDLENMNGKLSSFTLAKSILHQVTTALAVAEQALSFEHRDLHWEISCIETRGIHVNIIDYSLSRLEIDGLTVSCDISADEELFMGKGDYQFDIYRKMREENNNSWSEFNPHTNVLWLHYLSDKLLSMSYKNKAQTKPMKELKKSIAQFHSEVLSYKSATDVLECSCLFQKA</sequence>
<dbReference type="PROSITE" id="PS50011">
    <property type="entry name" value="PROTEIN_KINASE_DOM"/>
    <property type="match status" value="1"/>
</dbReference>
<feature type="compositionally biased region" description="Polar residues" evidence="10">
    <location>
        <begin position="141"/>
        <end position="161"/>
    </location>
</feature>
<keyword evidence="6 9" id="KW-0067">ATP-binding</keyword>
<dbReference type="SUPFAM" id="SSF56112">
    <property type="entry name" value="Protein kinase-like (PK-like)"/>
    <property type="match status" value="1"/>
</dbReference>
<organism evidence="12 13">
    <name type="scientific">Albula goreensis</name>
    <dbReference type="NCBI Taxonomy" id="1534307"/>
    <lineage>
        <taxon>Eukaryota</taxon>
        <taxon>Metazoa</taxon>
        <taxon>Chordata</taxon>
        <taxon>Craniata</taxon>
        <taxon>Vertebrata</taxon>
        <taxon>Euteleostomi</taxon>
        <taxon>Actinopterygii</taxon>
        <taxon>Neopterygii</taxon>
        <taxon>Teleostei</taxon>
        <taxon>Albuliformes</taxon>
        <taxon>Albulidae</taxon>
        <taxon>Albula</taxon>
    </lineage>
</organism>
<comment type="catalytic activity">
    <reaction evidence="8">
        <text>L-seryl-[protein] + ATP = O-phospho-L-seryl-[protein] + ADP + H(+)</text>
        <dbReference type="Rhea" id="RHEA:17989"/>
        <dbReference type="Rhea" id="RHEA-COMP:9863"/>
        <dbReference type="Rhea" id="RHEA-COMP:11604"/>
        <dbReference type="ChEBI" id="CHEBI:15378"/>
        <dbReference type="ChEBI" id="CHEBI:29999"/>
        <dbReference type="ChEBI" id="CHEBI:30616"/>
        <dbReference type="ChEBI" id="CHEBI:83421"/>
        <dbReference type="ChEBI" id="CHEBI:456216"/>
        <dbReference type="EC" id="2.7.11.1"/>
    </reaction>
</comment>
<dbReference type="Gene3D" id="1.10.510.10">
    <property type="entry name" value="Transferase(Phosphotransferase) domain 1"/>
    <property type="match status" value="1"/>
</dbReference>
<dbReference type="SMART" id="SM01331">
    <property type="entry name" value="DUF3635"/>
    <property type="match status" value="1"/>
</dbReference>
<feature type="compositionally biased region" description="Basic and acidic residues" evidence="10">
    <location>
        <begin position="176"/>
        <end position="188"/>
    </location>
</feature>
<dbReference type="GO" id="GO:0005634">
    <property type="term" value="C:nucleus"/>
    <property type="evidence" value="ECO:0007669"/>
    <property type="project" value="TreeGrafter"/>
</dbReference>